<feature type="non-terminal residue" evidence="9">
    <location>
        <position position="120"/>
    </location>
</feature>
<comment type="subcellular location">
    <subcellularLocation>
        <location evidence="1">Nucleus</location>
    </subcellularLocation>
</comment>
<evidence type="ECO:0000256" key="3">
    <source>
        <dbReference type="ARBA" id="ARBA00022679"/>
    </source>
</evidence>
<dbReference type="PROSITE" id="PS01359">
    <property type="entry name" value="ZF_PHD_1"/>
    <property type="match status" value="1"/>
</dbReference>
<keyword evidence="3" id="KW-0808">Transferase</keyword>
<dbReference type="Pfam" id="PF13771">
    <property type="entry name" value="zf-HC5HC2H"/>
    <property type="match status" value="1"/>
</dbReference>
<evidence type="ECO:0000256" key="4">
    <source>
        <dbReference type="ARBA" id="ARBA00022723"/>
    </source>
</evidence>
<proteinExistence type="predicted"/>
<dbReference type="AlphaFoldDB" id="A0A7L4CVM5"/>
<dbReference type="InterPro" id="IPR042013">
    <property type="entry name" value="PHF7/G2E3_ePHD"/>
</dbReference>
<keyword evidence="6" id="KW-0833">Ubl conjugation pathway</keyword>
<evidence type="ECO:0000256" key="7">
    <source>
        <dbReference type="ARBA" id="ARBA00022833"/>
    </source>
</evidence>
<comment type="caution">
    <text evidence="9">The sequence shown here is derived from an EMBL/GenBank/DDBJ whole genome shotgun (WGS) entry which is preliminary data.</text>
</comment>
<gene>
    <name evidence="9" type="primary">Phf7</name>
    <name evidence="9" type="ORF">EURGUL_R01430</name>
</gene>
<evidence type="ECO:0000259" key="8">
    <source>
        <dbReference type="PROSITE" id="PS51805"/>
    </source>
</evidence>
<dbReference type="Gene3D" id="3.30.40.10">
    <property type="entry name" value="Zinc/RING finger domain, C3HC4 (zinc finger)"/>
    <property type="match status" value="1"/>
</dbReference>
<evidence type="ECO:0000313" key="9">
    <source>
        <dbReference type="EMBL" id="NXW53123.1"/>
    </source>
</evidence>
<evidence type="ECO:0000256" key="1">
    <source>
        <dbReference type="ARBA" id="ARBA00004123"/>
    </source>
</evidence>
<dbReference type="PROSITE" id="PS51805">
    <property type="entry name" value="EPHD"/>
    <property type="match status" value="1"/>
</dbReference>
<dbReference type="CDD" id="cd15669">
    <property type="entry name" value="ePHD_PHF7_G2E3_like"/>
    <property type="match status" value="1"/>
</dbReference>
<keyword evidence="5" id="KW-0863">Zinc-finger</keyword>
<evidence type="ECO:0000256" key="2">
    <source>
        <dbReference type="ARBA" id="ARBA00004906"/>
    </source>
</evidence>
<dbReference type="EMBL" id="VZZY01000250">
    <property type="protein sequence ID" value="NXW53123.1"/>
    <property type="molecule type" value="Genomic_DNA"/>
</dbReference>
<dbReference type="OrthoDB" id="512616at2759"/>
<dbReference type="GO" id="GO:0005634">
    <property type="term" value="C:nucleus"/>
    <property type="evidence" value="ECO:0007669"/>
    <property type="project" value="TreeGrafter"/>
</dbReference>
<dbReference type="PANTHER" id="PTHR12420:SF47">
    <property type="entry name" value="PHD FINGER PROTEIN 7"/>
    <property type="match status" value="1"/>
</dbReference>
<keyword evidence="7" id="KW-0862">Zinc</keyword>
<dbReference type="InterPro" id="IPR051188">
    <property type="entry name" value="PHD-type_Zinc_Finger"/>
</dbReference>
<protein>
    <submittedName>
        <fullName evidence="9">PHF7 protein</fullName>
    </submittedName>
</protein>
<organism evidence="9 10">
    <name type="scientific">Eurystomus gularis</name>
    <dbReference type="NCBI Taxonomy" id="325343"/>
    <lineage>
        <taxon>Eukaryota</taxon>
        <taxon>Metazoa</taxon>
        <taxon>Chordata</taxon>
        <taxon>Craniata</taxon>
        <taxon>Vertebrata</taxon>
        <taxon>Euteleostomi</taxon>
        <taxon>Archelosauria</taxon>
        <taxon>Archosauria</taxon>
        <taxon>Dinosauria</taxon>
        <taxon>Saurischia</taxon>
        <taxon>Theropoda</taxon>
        <taxon>Coelurosauria</taxon>
        <taxon>Aves</taxon>
        <taxon>Neognathae</taxon>
        <taxon>Neoaves</taxon>
        <taxon>Telluraves</taxon>
        <taxon>Coraciimorphae</taxon>
        <taxon>Coraciiformes</taxon>
        <taxon>Coraciidae</taxon>
        <taxon>Eurystomus</taxon>
    </lineage>
</organism>
<dbReference type="GO" id="GO:0008270">
    <property type="term" value="F:zinc ion binding"/>
    <property type="evidence" value="ECO:0007669"/>
    <property type="project" value="UniProtKB-KW"/>
</dbReference>
<name>A0A7L4CVM5_9AVES</name>
<sequence length="120" mass="13429">VCMLCRRAEADPELCGDLQEQKGLCVHVFCLFFANGLFRQPRRQGGLVGFLPEDVRETIWKAAQKDCFVCGKSGAAITCWQTGCDRSFHLPCAAKGRCVTQYISPYRSFCCEHCPEQAVD</sequence>
<evidence type="ECO:0000256" key="6">
    <source>
        <dbReference type="ARBA" id="ARBA00022786"/>
    </source>
</evidence>
<evidence type="ECO:0000313" key="10">
    <source>
        <dbReference type="Proteomes" id="UP000541249"/>
    </source>
</evidence>
<feature type="non-terminal residue" evidence="9">
    <location>
        <position position="1"/>
    </location>
</feature>
<reference evidence="9 10" key="1">
    <citation type="submission" date="2019-09" db="EMBL/GenBank/DDBJ databases">
        <title>Bird 10,000 Genomes (B10K) Project - Family phase.</title>
        <authorList>
            <person name="Zhang G."/>
        </authorList>
    </citation>
    <scope>NUCLEOTIDE SEQUENCE [LARGE SCALE GENOMIC DNA]</scope>
    <source>
        <strain evidence="9">B10K-DU-002-51</strain>
        <tissue evidence="9">Muscle</tissue>
    </source>
</reference>
<dbReference type="InterPro" id="IPR019786">
    <property type="entry name" value="Zinc_finger_PHD-type_CS"/>
</dbReference>
<dbReference type="InterPro" id="IPR013083">
    <property type="entry name" value="Znf_RING/FYVE/PHD"/>
</dbReference>
<feature type="domain" description="PHD-type" evidence="8">
    <location>
        <begin position="1"/>
        <end position="114"/>
    </location>
</feature>
<dbReference type="Proteomes" id="UP000541249">
    <property type="component" value="Unassembled WGS sequence"/>
</dbReference>
<dbReference type="PANTHER" id="PTHR12420">
    <property type="entry name" value="PHD FINGER PROTEIN"/>
    <property type="match status" value="1"/>
</dbReference>
<keyword evidence="10" id="KW-1185">Reference proteome</keyword>
<accession>A0A7L4CVM5</accession>
<keyword evidence="4" id="KW-0479">Metal-binding</keyword>
<dbReference type="InterPro" id="IPR034732">
    <property type="entry name" value="EPHD"/>
</dbReference>
<comment type="pathway">
    <text evidence="2">Protein modification; protein ubiquitination.</text>
</comment>
<evidence type="ECO:0000256" key="5">
    <source>
        <dbReference type="ARBA" id="ARBA00022771"/>
    </source>
</evidence>